<dbReference type="PROSITE" id="PS50949">
    <property type="entry name" value="HTH_GNTR"/>
    <property type="match status" value="1"/>
</dbReference>
<protein>
    <submittedName>
        <fullName evidence="6">Transcriptional regulator</fullName>
    </submittedName>
</protein>
<dbReference type="GO" id="GO:0003700">
    <property type="term" value="F:DNA-binding transcription factor activity"/>
    <property type="evidence" value="ECO:0007669"/>
    <property type="project" value="InterPro"/>
</dbReference>
<keyword evidence="1" id="KW-0805">Transcription regulation</keyword>
<keyword evidence="7" id="KW-1185">Reference proteome</keyword>
<sequence>MVDTTAAAATGRAHARVAPSRSSATAAQIKELILTRNLHPGDPLPTENELCDLLGVSRSSVREAVRTLTTLGIAEVRHGHGTFVGQMSLDALVETLVFRGALLPGDDLKALREIIEIREALDLAMAERLADAVRGTSNPELWRLVESMEASSDRGETFAEADRQFHTALLATMGNSIVGPLVGAFWDVHTAVMPRLGVGLPDDLAQTAHAHREMLEAAEAGDVAAYQAAVHRHYAPLARALGTSAGA</sequence>
<dbReference type="PANTHER" id="PTHR43537:SF5">
    <property type="entry name" value="UXU OPERON TRANSCRIPTIONAL REGULATOR"/>
    <property type="match status" value="1"/>
</dbReference>
<dbReference type="Proteomes" id="UP000321386">
    <property type="component" value="Unassembled WGS sequence"/>
</dbReference>
<name>A0A510UVW5_9CELL</name>
<dbReference type="Gene3D" id="1.10.10.10">
    <property type="entry name" value="Winged helix-like DNA-binding domain superfamily/Winged helix DNA-binding domain"/>
    <property type="match status" value="1"/>
</dbReference>
<evidence type="ECO:0000256" key="2">
    <source>
        <dbReference type="ARBA" id="ARBA00023125"/>
    </source>
</evidence>
<dbReference type="SUPFAM" id="SSF46785">
    <property type="entry name" value="Winged helix' DNA-binding domain"/>
    <property type="match status" value="1"/>
</dbReference>
<evidence type="ECO:0000256" key="1">
    <source>
        <dbReference type="ARBA" id="ARBA00023015"/>
    </source>
</evidence>
<dbReference type="InterPro" id="IPR000524">
    <property type="entry name" value="Tscrpt_reg_HTH_GntR"/>
</dbReference>
<evidence type="ECO:0000256" key="3">
    <source>
        <dbReference type="ARBA" id="ARBA00023163"/>
    </source>
</evidence>
<dbReference type="InterPro" id="IPR036390">
    <property type="entry name" value="WH_DNA-bd_sf"/>
</dbReference>
<dbReference type="AlphaFoldDB" id="A0A510UVW5"/>
<dbReference type="InterPro" id="IPR011711">
    <property type="entry name" value="GntR_C"/>
</dbReference>
<dbReference type="PRINTS" id="PR00035">
    <property type="entry name" value="HTHGNTR"/>
</dbReference>
<evidence type="ECO:0000259" key="5">
    <source>
        <dbReference type="PROSITE" id="PS50949"/>
    </source>
</evidence>
<evidence type="ECO:0000313" key="6">
    <source>
        <dbReference type="EMBL" id="GEK18709.1"/>
    </source>
</evidence>
<proteinExistence type="predicted"/>
<gene>
    <name evidence="6" type="ORF">CPE01_24420</name>
</gene>
<dbReference type="Pfam" id="PF07729">
    <property type="entry name" value="FCD"/>
    <property type="match status" value="1"/>
</dbReference>
<dbReference type="Gene3D" id="1.20.120.530">
    <property type="entry name" value="GntR ligand-binding domain-like"/>
    <property type="match status" value="1"/>
</dbReference>
<dbReference type="CDD" id="cd07377">
    <property type="entry name" value="WHTH_GntR"/>
    <property type="match status" value="1"/>
</dbReference>
<comment type="caution">
    <text evidence="6">The sequence shown here is derived from an EMBL/GenBank/DDBJ whole genome shotgun (WGS) entry which is preliminary data.</text>
</comment>
<dbReference type="PANTHER" id="PTHR43537">
    <property type="entry name" value="TRANSCRIPTIONAL REGULATOR, GNTR FAMILY"/>
    <property type="match status" value="1"/>
</dbReference>
<dbReference type="GO" id="GO:0003677">
    <property type="term" value="F:DNA binding"/>
    <property type="evidence" value="ECO:0007669"/>
    <property type="project" value="UniProtKB-KW"/>
</dbReference>
<dbReference type="Pfam" id="PF00392">
    <property type="entry name" value="GntR"/>
    <property type="match status" value="1"/>
</dbReference>
<accession>A0A510UVW5</accession>
<reference evidence="6 7" key="1">
    <citation type="submission" date="2019-07" db="EMBL/GenBank/DDBJ databases">
        <title>Whole genome shotgun sequence of Cellulomonas persica NBRC 101101.</title>
        <authorList>
            <person name="Hosoyama A."/>
            <person name="Uohara A."/>
            <person name="Ohji S."/>
            <person name="Ichikawa N."/>
        </authorList>
    </citation>
    <scope>NUCLEOTIDE SEQUENCE [LARGE SCALE GENOMIC DNA]</scope>
    <source>
        <strain evidence="6 7">NBRC 101101</strain>
    </source>
</reference>
<organism evidence="6 7">
    <name type="scientific">Cellulomonas persica</name>
    <dbReference type="NCBI Taxonomy" id="76861"/>
    <lineage>
        <taxon>Bacteria</taxon>
        <taxon>Bacillati</taxon>
        <taxon>Actinomycetota</taxon>
        <taxon>Actinomycetes</taxon>
        <taxon>Micrococcales</taxon>
        <taxon>Cellulomonadaceae</taxon>
        <taxon>Cellulomonas</taxon>
    </lineage>
</organism>
<dbReference type="OrthoDB" id="7989071at2"/>
<dbReference type="SMART" id="SM00345">
    <property type="entry name" value="HTH_GNTR"/>
    <property type="match status" value="1"/>
</dbReference>
<evidence type="ECO:0000313" key="7">
    <source>
        <dbReference type="Proteomes" id="UP000321386"/>
    </source>
</evidence>
<dbReference type="EMBL" id="BJUA01000012">
    <property type="protein sequence ID" value="GEK18709.1"/>
    <property type="molecule type" value="Genomic_DNA"/>
</dbReference>
<keyword evidence="3" id="KW-0804">Transcription</keyword>
<keyword evidence="2" id="KW-0238">DNA-binding</keyword>
<feature type="domain" description="HTH gntR-type" evidence="5">
    <location>
        <begin position="19"/>
        <end position="87"/>
    </location>
</feature>
<dbReference type="InterPro" id="IPR008920">
    <property type="entry name" value="TF_FadR/GntR_C"/>
</dbReference>
<dbReference type="RefSeq" id="WP_146807112.1">
    <property type="nucleotide sequence ID" value="NZ_BJUA01000012.1"/>
</dbReference>
<dbReference type="SUPFAM" id="SSF48008">
    <property type="entry name" value="GntR ligand-binding domain-like"/>
    <property type="match status" value="1"/>
</dbReference>
<feature type="region of interest" description="Disordered" evidence="4">
    <location>
        <begin position="1"/>
        <end position="22"/>
    </location>
</feature>
<evidence type="ECO:0000256" key="4">
    <source>
        <dbReference type="SAM" id="MobiDB-lite"/>
    </source>
</evidence>
<dbReference type="SMART" id="SM00895">
    <property type="entry name" value="FCD"/>
    <property type="match status" value="1"/>
</dbReference>
<feature type="compositionally biased region" description="Low complexity" evidence="4">
    <location>
        <begin position="1"/>
        <end position="18"/>
    </location>
</feature>
<dbReference type="InterPro" id="IPR036388">
    <property type="entry name" value="WH-like_DNA-bd_sf"/>
</dbReference>